<evidence type="ECO:0000313" key="2">
    <source>
        <dbReference type="EMBL" id="GHE68090.1"/>
    </source>
</evidence>
<evidence type="ECO:0000259" key="1">
    <source>
        <dbReference type="Pfam" id="PF00144"/>
    </source>
</evidence>
<dbReference type="PANTHER" id="PTHR43283:SF7">
    <property type="entry name" value="BETA-LACTAMASE-RELATED DOMAIN-CONTAINING PROTEIN"/>
    <property type="match status" value="1"/>
</dbReference>
<dbReference type="PANTHER" id="PTHR43283">
    <property type="entry name" value="BETA-LACTAMASE-RELATED"/>
    <property type="match status" value="1"/>
</dbReference>
<sequence length="371" mass="41888">MLAKTALMVLLNRTLIIFCLLLAQVGFAQNTHLYTPPQTLNHDGWLTSGLSEQRIDTASIYKMLYSLRAQEHQIHSIVLVRNNRLVLEEYFGEGTRQNPHDLRSTTKSIRAILMGIAVEKGFIKSIDDSIFDYLKSHAPEKNSIAQKQQISIRHLLTMSSGLDCNDWDKNSLGQEDKVYRKKDIIQYTLDLPLINTPGEKAAYCSMGSILTAEIISQASGMSIDSFAKKYLFDELGIDHYFWGHTSKKQVIPSAKRLYMTSRDMAKIGQLVLNNGQWNGKQLVSKQWLTEATKPNVKITGMDYGYFWWSIPFKVNNQTIHSIMATGNGGQYIMIFPSLELIAVFTGGAYNSEADKAPFALMQNLILPAVRH</sequence>
<keyword evidence="3" id="KW-1185">Reference proteome</keyword>
<gene>
    <name evidence="2" type="ORF">GCM10011340_24740</name>
</gene>
<feature type="domain" description="Beta-lactamase-related" evidence="1">
    <location>
        <begin position="76"/>
        <end position="344"/>
    </location>
</feature>
<comment type="caution">
    <text evidence="2">The sequence shown here is derived from an EMBL/GenBank/DDBJ whole genome shotgun (WGS) entry which is preliminary data.</text>
</comment>
<name>A0ABQ3I9Q6_9BACT</name>
<dbReference type="InterPro" id="IPR012338">
    <property type="entry name" value="Beta-lactam/transpept-like"/>
</dbReference>
<reference evidence="3" key="1">
    <citation type="journal article" date="2019" name="Int. J. Syst. Evol. Microbiol.">
        <title>The Global Catalogue of Microorganisms (GCM) 10K type strain sequencing project: providing services to taxonomists for standard genome sequencing and annotation.</title>
        <authorList>
            <consortium name="The Broad Institute Genomics Platform"/>
            <consortium name="The Broad Institute Genome Sequencing Center for Infectious Disease"/>
            <person name="Wu L."/>
            <person name="Ma J."/>
        </authorList>
    </citation>
    <scope>NUCLEOTIDE SEQUENCE [LARGE SCALE GENOMIC DNA]</scope>
    <source>
        <strain evidence="3">CGMCC 1.15111</strain>
    </source>
</reference>
<dbReference type="SUPFAM" id="SSF56601">
    <property type="entry name" value="beta-lactamase/transpeptidase-like"/>
    <property type="match status" value="1"/>
</dbReference>
<proteinExistence type="predicted"/>
<dbReference type="Gene3D" id="3.40.710.10">
    <property type="entry name" value="DD-peptidase/beta-lactamase superfamily"/>
    <property type="match status" value="1"/>
</dbReference>
<dbReference type="InterPro" id="IPR050789">
    <property type="entry name" value="Diverse_Enzym_Activities"/>
</dbReference>
<dbReference type="Pfam" id="PF00144">
    <property type="entry name" value="Beta-lactamase"/>
    <property type="match status" value="1"/>
</dbReference>
<evidence type="ECO:0000313" key="3">
    <source>
        <dbReference type="Proteomes" id="UP000658258"/>
    </source>
</evidence>
<organism evidence="2 3">
    <name type="scientific">Roseivirga thermotolerans</name>
    <dbReference type="NCBI Taxonomy" id="1758176"/>
    <lineage>
        <taxon>Bacteria</taxon>
        <taxon>Pseudomonadati</taxon>
        <taxon>Bacteroidota</taxon>
        <taxon>Cytophagia</taxon>
        <taxon>Cytophagales</taxon>
        <taxon>Roseivirgaceae</taxon>
        <taxon>Roseivirga</taxon>
    </lineage>
</organism>
<dbReference type="InterPro" id="IPR001466">
    <property type="entry name" value="Beta-lactam-related"/>
</dbReference>
<dbReference type="Proteomes" id="UP000658258">
    <property type="component" value="Unassembled WGS sequence"/>
</dbReference>
<dbReference type="EMBL" id="BNAG01000003">
    <property type="protein sequence ID" value="GHE68090.1"/>
    <property type="molecule type" value="Genomic_DNA"/>
</dbReference>
<accession>A0ABQ3I9Q6</accession>
<protein>
    <recommendedName>
        <fullName evidence="1">Beta-lactamase-related domain-containing protein</fullName>
    </recommendedName>
</protein>